<organism evidence="1 2">
    <name type="scientific">Ilex paraguariensis</name>
    <name type="common">yerba mate</name>
    <dbReference type="NCBI Taxonomy" id="185542"/>
    <lineage>
        <taxon>Eukaryota</taxon>
        <taxon>Viridiplantae</taxon>
        <taxon>Streptophyta</taxon>
        <taxon>Embryophyta</taxon>
        <taxon>Tracheophyta</taxon>
        <taxon>Spermatophyta</taxon>
        <taxon>Magnoliopsida</taxon>
        <taxon>eudicotyledons</taxon>
        <taxon>Gunneridae</taxon>
        <taxon>Pentapetalae</taxon>
        <taxon>asterids</taxon>
        <taxon>campanulids</taxon>
        <taxon>Aquifoliales</taxon>
        <taxon>Aquifoliaceae</taxon>
        <taxon>Ilex</taxon>
    </lineage>
</organism>
<evidence type="ECO:0000313" key="2">
    <source>
        <dbReference type="Proteomes" id="UP001642360"/>
    </source>
</evidence>
<dbReference type="Proteomes" id="UP001642360">
    <property type="component" value="Unassembled WGS sequence"/>
</dbReference>
<dbReference type="AlphaFoldDB" id="A0ABC8RRQ5"/>
<proteinExistence type="predicted"/>
<gene>
    <name evidence="1" type="ORF">ILEXP_LOCUS15577</name>
</gene>
<comment type="caution">
    <text evidence="1">The sequence shown here is derived from an EMBL/GenBank/DDBJ whole genome shotgun (WGS) entry which is preliminary data.</text>
</comment>
<dbReference type="PANTHER" id="PTHR24114:SF2">
    <property type="entry name" value="F-BOX DOMAIN-CONTAINING PROTEIN-RELATED"/>
    <property type="match status" value="1"/>
</dbReference>
<sequence>AKSDPLTSPVELSIAWTLSRVGLSETVIQAQSKQFRTLLKPLSFYPLPLSENSPTCPSNSRCIPSSILRRSQLWTHGVLSSSSSYCSHSVLFHNTVVYISRQKCPKFRNLTVEAASSSAGGSRRRVYNQSEPQGPAIPVKEIVSFVVPAGAFVVVTFGMSLTVLWKLVEKVLAKPTRPSSAENPSSQGMKWSIAPGTNLLPGFGAKVERESKQRLNEFAKQLRSFRSIDMSGCNFGDDGLFFLAESLAYNQIAEEVNFAANGITADGLKAFDGVLQSNIVLNTLNLSGNAIGDEGAKRLCDILVDNAGIQKLQLNSIGLGDEGAKAIAEMLKKNSSIRVLELNNNLIDYSV</sequence>
<dbReference type="Gene3D" id="3.80.10.10">
    <property type="entry name" value="Ribonuclease Inhibitor"/>
    <property type="match status" value="1"/>
</dbReference>
<dbReference type="EMBL" id="CAUOFW020001716">
    <property type="protein sequence ID" value="CAK9147665.1"/>
    <property type="molecule type" value="Genomic_DNA"/>
</dbReference>
<accession>A0ABC8RRQ5</accession>
<dbReference type="SUPFAM" id="SSF52047">
    <property type="entry name" value="RNI-like"/>
    <property type="match status" value="1"/>
</dbReference>
<reference evidence="1 2" key="1">
    <citation type="submission" date="2024-02" db="EMBL/GenBank/DDBJ databases">
        <authorList>
            <person name="Vignale AGUSTIN F."/>
            <person name="Sosa J E."/>
            <person name="Modenutti C."/>
        </authorList>
    </citation>
    <scope>NUCLEOTIDE SEQUENCE [LARGE SCALE GENOMIC DNA]</scope>
</reference>
<evidence type="ECO:0000313" key="1">
    <source>
        <dbReference type="EMBL" id="CAK9147665.1"/>
    </source>
</evidence>
<dbReference type="InterPro" id="IPR052394">
    <property type="entry name" value="LRR-containing"/>
</dbReference>
<name>A0ABC8RRQ5_9AQUA</name>
<feature type="non-terminal residue" evidence="1">
    <location>
        <position position="1"/>
    </location>
</feature>
<dbReference type="InterPro" id="IPR001611">
    <property type="entry name" value="Leu-rich_rpt"/>
</dbReference>
<dbReference type="PANTHER" id="PTHR24114">
    <property type="entry name" value="LEUCINE RICH REPEAT FAMILY PROTEIN"/>
    <property type="match status" value="1"/>
</dbReference>
<dbReference type="InterPro" id="IPR032675">
    <property type="entry name" value="LRR_dom_sf"/>
</dbReference>
<keyword evidence="2" id="KW-1185">Reference proteome</keyword>
<dbReference type="Pfam" id="PF13516">
    <property type="entry name" value="LRR_6"/>
    <property type="match status" value="2"/>
</dbReference>
<dbReference type="SMART" id="SM00368">
    <property type="entry name" value="LRR_RI"/>
    <property type="match status" value="3"/>
</dbReference>
<protein>
    <submittedName>
        <fullName evidence="1">Uncharacterized protein</fullName>
    </submittedName>
</protein>